<evidence type="ECO:0000313" key="2">
    <source>
        <dbReference type="Proteomes" id="UP000821866"/>
    </source>
</evidence>
<proteinExistence type="predicted"/>
<dbReference type="PANTHER" id="PTHR33964:SF1">
    <property type="entry name" value="RE45066P"/>
    <property type="match status" value="1"/>
</dbReference>
<dbReference type="Proteomes" id="UP000821866">
    <property type="component" value="Unassembled WGS sequence"/>
</dbReference>
<organism evidence="1 2">
    <name type="scientific">Rhipicephalus microplus</name>
    <name type="common">Cattle tick</name>
    <name type="synonym">Boophilus microplus</name>
    <dbReference type="NCBI Taxonomy" id="6941"/>
    <lineage>
        <taxon>Eukaryota</taxon>
        <taxon>Metazoa</taxon>
        <taxon>Ecdysozoa</taxon>
        <taxon>Arthropoda</taxon>
        <taxon>Chelicerata</taxon>
        <taxon>Arachnida</taxon>
        <taxon>Acari</taxon>
        <taxon>Parasitiformes</taxon>
        <taxon>Ixodida</taxon>
        <taxon>Ixodoidea</taxon>
        <taxon>Ixodidae</taxon>
        <taxon>Rhipicephalinae</taxon>
        <taxon>Rhipicephalus</taxon>
        <taxon>Boophilus</taxon>
    </lineage>
</organism>
<accession>A0A9J6D187</accession>
<dbReference type="EMBL" id="JABSTU010003805">
    <property type="protein sequence ID" value="KAH7964616.1"/>
    <property type="molecule type" value="Genomic_DNA"/>
</dbReference>
<dbReference type="PANTHER" id="PTHR33964">
    <property type="entry name" value="RE45066P-RELATED"/>
    <property type="match status" value="1"/>
</dbReference>
<name>A0A9J6D187_RHIMP</name>
<reference evidence="1" key="1">
    <citation type="journal article" date="2020" name="Cell">
        <title>Large-Scale Comparative Analyses of Tick Genomes Elucidate Their Genetic Diversity and Vector Capacities.</title>
        <authorList>
            <consortium name="Tick Genome and Microbiome Consortium (TIGMIC)"/>
            <person name="Jia N."/>
            <person name="Wang J."/>
            <person name="Shi W."/>
            <person name="Du L."/>
            <person name="Sun Y."/>
            <person name="Zhan W."/>
            <person name="Jiang J.F."/>
            <person name="Wang Q."/>
            <person name="Zhang B."/>
            <person name="Ji P."/>
            <person name="Bell-Sakyi L."/>
            <person name="Cui X.M."/>
            <person name="Yuan T.T."/>
            <person name="Jiang B.G."/>
            <person name="Yang W.F."/>
            <person name="Lam T.T."/>
            <person name="Chang Q.C."/>
            <person name="Ding S.J."/>
            <person name="Wang X.J."/>
            <person name="Zhu J.G."/>
            <person name="Ruan X.D."/>
            <person name="Zhao L."/>
            <person name="Wei J.T."/>
            <person name="Ye R.Z."/>
            <person name="Que T.C."/>
            <person name="Du C.H."/>
            <person name="Zhou Y.H."/>
            <person name="Cheng J.X."/>
            <person name="Dai P.F."/>
            <person name="Guo W.B."/>
            <person name="Han X.H."/>
            <person name="Huang E.J."/>
            <person name="Li L.F."/>
            <person name="Wei W."/>
            <person name="Gao Y.C."/>
            <person name="Liu J.Z."/>
            <person name="Shao H.Z."/>
            <person name="Wang X."/>
            <person name="Wang C.C."/>
            <person name="Yang T.C."/>
            <person name="Huo Q.B."/>
            <person name="Li W."/>
            <person name="Chen H.Y."/>
            <person name="Chen S.E."/>
            <person name="Zhou L.G."/>
            <person name="Ni X.B."/>
            <person name="Tian J.H."/>
            <person name="Sheng Y."/>
            <person name="Liu T."/>
            <person name="Pan Y.S."/>
            <person name="Xia L.Y."/>
            <person name="Li J."/>
            <person name="Zhao F."/>
            <person name="Cao W.C."/>
        </authorList>
    </citation>
    <scope>NUCLEOTIDE SEQUENCE</scope>
    <source>
        <strain evidence="1">Rmic-2018</strain>
    </source>
</reference>
<evidence type="ECO:0000313" key="1">
    <source>
        <dbReference type="EMBL" id="KAH7964616.1"/>
    </source>
</evidence>
<sequence length="306" mass="34066">MIIIRVSLKDIMLTVLTYQKVRETSKTPLLGFHAPVLCHAEENRDCSKERLRACGSNFVLYANTTRIAETTEELRQACQLWTSQIECSLKYIDDCLDGTTRGTCMVVLKAAEEDFEAVCTEGNEMERLYLQSSPCGNAAGPKLNVCVRNMFRNLQKATEKAAPNQAVYHACCYFGELLDCVDASLGDCDNTAESKEFIMGRLEHIFGEAFSLVCGTYTRGSASCTTLPVLPELDPGAAEPVNNLMLCYLGELAREALLNIFNESWQFGVVPQDWKISRLVPLLKPGKSPWTLPVTDPSHFQDVLEK</sequence>
<reference evidence="1" key="2">
    <citation type="submission" date="2021-09" db="EMBL/GenBank/DDBJ databases">
        <authorList>
            <person name="Jia N."/>
            <person name="Wang J."/>
            <person name="Shi W."/>
            <person name="Du L."/>
            <person name="Sun Y."/>
            <person name="Zhan W."/>
            <person name="Jiang J."/>
            <person name="Wang Q."/>
            <person name="Zhang B."/>
            <person name="Ji P."/>
            <person name="Sakyi L.B."/>
            <person name="Cui X."/>
            <person name="Yuan T."/>
            <person name="Jiang B."/>
            <person name="Yang W."/>
            <person name="Lam T.T.-Y."/>
            <person name="Chang Q."/>
            <person name="Ding S."/>
            <person name="Wang X."/>
            <person name="Zhu J."/>
            <person name="Ruan X."/>
            <person name="Zhao L."/>
            <person name="Wei J."/>
            <person name="Que T."/>
            <person name="Du C."/>
            <person name="Cheng J."/>
            <person name="Dai P."/>
            <person name="Han X."/>
            <person name="Huang E."/>
            <person name="Gao Y."/>
            <person name="Liu J."/>
            <person name="Shao H."/>
            <person name="Ye R."/>
            <person name="Li L."/>
            <person name="Wei W."/>
            <person name="Wang X."/>
            <person name="Wang C."/>
            <person name="Huo Q."/>
            <person name="Li W."/>
            <person name="Guo W."/>
            <person name="Chen H."/>
            <person name="Chen S."/>
            <person name="Zhou L."/>
            <person name="Zhou L."/>
            <person name="Ni X."/>
            <person name="Tian J."/>
            <person name="Zhou Y."/>
            <person name="Sheng Y."/>
            <person name="Liu T."/>
            <person name="Pan Y."/>
            <person name="Xia L."/>
            <person name="Li J."/>
            <person name="Zhao F."/>
            <person name="Cao W."/>
        </authorList>
    </citation>
    <scope>NUCLEOTIDE SEQUENCE</scope>
    <source>
        <strain evidence="1">Rmic-2018</strain>
        <tissue evidence="1">Larvae</tissue>
    </source>
</reference>
<dbReference type="AlphaFoldDB" id="A0A9J6D187"/>
<protein>
    <submittedName>
        <fullName evidence="1">Uncharacterized protein</fullName>
    </submittedName>
</protein>
<dbReference type="VEuPathDB" id="VectorBase:LOC119168458"/>
<keyword evidence="2" id="KW-1185">Reference proteome</keyword>
<gene>
    <name evidence="1" type="ORF">HPB51_027149</name>
</gene>
<comment type="caution">
    <text evidence="1">The sequence shown here is derived from an EMBL/GenBank/DDBJ whole genome shotgun (WGS) entry which is preliminary data.</text>
</comment>